<dbReference type="Gene3D" id="3.40.50.150">
    <property type="entry name" value="Vaccinia Virus protein VP39"/>
    <property type="match status" value="1"/>
</dbReference>
<dbReference type="CDD" id="cd02440">
    <property type="entry name" value="AdoMet_MTases"/>
    <property type="match status" value="1"/>
</dbReference>
<reference evidence="2 3" key="1">
    <citation type="submission" date="2022-12" db="EMBL/GenBank/DDBJ databases">
        <title>Metagenome assembled genome from gulf of manar.</title>
        <authorList>
            <person name="Kohli P."/>
            <person name="Pk S."/>
            <person name="Venkata Ramana C."/>
            <person name="Sasikala C."/>
        </authorList>
    </citation>
    <scope>NUCLEOTIDE SEQUENCE [LARGE SCALE GENOMIC DNA]</scope>
    <source>
        <strain evidence="2">JB008</strain>
    </source>
</reference>
<organism evidence="2 3">
    <name type="scientific">Candidatus Thalassospirochaeta sargassi</name>
    <dbReference type="NCBI Taxonomy" id="3119039"/>
    <lineage>
        <taxon>Bacteria</taxon>
        <taxon>Pseudomonadati</taxon>
        <taxon>Spirochaetota</taxon>
        <taxon>Spirochaetia</taxon>
        <taxon>Spirochaetales</taxon>
        <taxon>Spirochaetaceae</taxon>
        <taxon>Candidatus Thalassospirochaeta</taxon>
    </lineage>
</organism>
<evidence type="ECO:0000259" key="1">
    <source>
        <dbReference type="Pfam" id="PF08241"/>
    </source>
</evidence>
<dbReference type="InterPro" id="IPR029063">
    <property type="entry name" value="SAM-dependent_MTases_sf"/>
</dbReference>
<comment type="caution">
    <text evidence="2">The sequence shown here is derived from an EMBL/GenBank/DDBJ whole genome shotgun (WGS) entry which is preliminary data.</text>
</comment>
<sequence>MSNAATISETELQPLRTIFFNENAAFWDSRIRAVDHIAIERLLDRGAFSSSDTVLDVGSGTGVAIPHYIERGIKDIYACDNSPAMVKILNAKFPDITILNHNYLKTMMMRNFVDRLVIFNTFPHFNKFEPVFRNSARYLKSGGRLIIAHSMNRCELTECHRRKGMWVENDILPSDEYFVKTFADFGFSKIEVEDSAEGFFASGMIA</sequence>
<feature type="domain" description="Methyltransferase type 11" evidence="1">
    <location>
        <begin position="55"/>
        <end position="147"/>
    </location>
</feature>
<dbReference type="GO" id="GO:0032259">
    <property type="term" value="P:methylation"/>
    <property type="evidence" value="ECO:0007669"/>
    <property type="project" value="UniProtKB-KW"/>
</dbReference>
<dbReference type="InterPro" id="IPR013216">
    <property type="entry name" value="Methyltransf_11"/>
</dbReference>
<name>A0AAJ1ML37_9SPIO</name>
<dbReference type="AlphaFoldDB" id="A0AAJ1ML37"/>
<keyword evidence="2" id="KW-0808">Transferase</keyword>
<proteinExistence type="predicted"/>
<protein>
    <submittedName>
        <fullName evidence="2">Class I SAM-dependent methyltransferase</fullName>
    </submittedName>
</protein>
<dbReference type="Proteomes" id="UP001221217">
    <property type="component" value="Unassembled WGS sequence"/>
</dbReference>
<keyword evidence="2" id="KW-0489">Methyltransferase</keyword>
<dbReference type="SUPFAM" id="SSF53335">
    <property type="entry name" value="S-adenosyl-L-methionine-dependent methyltransferases"/>
    <property type="match status" value="1"/>
</dbReference>
<dbReference type="PANTHER" id="PTHR43861">
    <property type="entry name" value="TRANS-ACONITATE 2-METHYLTRANSFERASE-RELATED"/>
    <property type="match status" value="1"/>
</dbReference>
<dbReference type="GO" id="GO:0008757">
    <property type="term" value="F:S-adenosylmethionine-dependent methyltransferase activity"/>
    <property type="evidence" value="ECO:0007669"/>
    <property type="project" value="InterPro"/>
</dbReference>
<evidence type="ECO:0000313" key="2">
    <source>
        <dbReference type="EMBL" id="MDC7228452.1"/>
    </source>
</evidence>
<dbReference type="Pfam" id="PF08241">
    <property type="entry name" value="Methyltransf_11"/>
    <property type="match status" value="1"/>
</dbReference>
<dbReference type="EMBL" id="JAQQAL010000047">
    <property type="protein sequence ID" value="MDC7228452.1"/>
    <property type="molecule type" value="Genomic_DNA"/>
</dbReference>
<evidence type="ECO:0000313" key="3">
    <source>
        <dbReference type="Proteomes" id="UP001221217"/>
    </source>
</evidence>
<gene>
    <name evidence="2" type="ORF">PQJ61_16950</name>
</gene>
<accession>A0AAJ1ML37</accession>